<evidence type="ECO:0000313" key="3">
    <source>
        <dbReference type="EMBL" id="KAK7079856.1"/>
    </source>
</evidence>
<evidence type="ECO:0000256" key="1">
    <source>
        <dbReference type="SAM" id="Coils"/>
    </source>
</evidence>
<feature type="coiled-coil region" evidence="1">
    <location>
        <begin position="186"/>
        <end position="333"/>
    </location>
</feature>
<evidence type="ECO:0000256" key="2">
    <source>
        <dbReference type="SAM" id="MobiDB-lite"/>
    </source>
</evidence>
<protein>
    <submittedName>
        <fullName evidence="3">Uncharacterized protein</fullName>
    </submittedName>
</protein>
<feature type="non-terminal residue" evidence="3">
    <location>
        <position position="528"/>
    </location>
</feature>
<feature type="coiled-coil region" evidence="1">
    <location>
        <begin position="105"/>
        <end position="132"/>
    </location>
</feature>
<organism evidence="3 4">
    <name type="scientific">Halocaridina rubra</name>
    <name type="common">Hawaiian red shrimp</name>
    <dbReference type="NCBI Taxonomy" id="373956"/>
    <lineage>
        <taxon>Eukaryota</taxon>
        <taxon>Metazoa</taxon>
        <taxon>Ecdysozoa</taxon>
        <taxon>Arthropoda</taxon>
        <taxon>Crustacea</taxon>
        <taxon>Multicrustacea</taxon>
        <taxon>Malacostraca</taxon>
        <taxon>Eumalacostraca</taxon>
        <taxon>Eucarida</taxon>
        <taxon>Decapoda</taxon>
        <taxon>Pleocyemata</taxon>
        <taxon>Caridea</taxon>
        <taxon>Atyoidea</taxon>
        <taxon>Atyidae</taxon>
        <taxon>Halocaridina</taxon>
    </lineage>
</organism>
<accession>A0AAN8XBS5</accession>
<dbReference type="EMBL" id="JAXCGZ010006327">
    <property type="protein sequence ID" value="KAK7079856.1"/>
    <property type="molecule type" value="Genomic_DNA"/>
</dbReference>
<dbReference type="Proteomes" id="UP001381693">
    <property type="component" value="Unassembled WGS sequence"/>
</dbReference>
<dbReference type="AlphaFoldDB" id="A0AAN8XBS5"/>
<gene>
    <name evidence="3" type="ORF">SK128_024663</name>
</gene>
<sequence length="528" mass="60169">MELGNSQRYEEAVLRLKKLLYEDVRLSPSVSDVHNSVTKGHDDSSHHVTHLSTSSVRFTQSYTGHVREWPNGGAAVGTGPFTSAIGERSILKDIEGASGWPIELLHRQEDLIVQLEKENEFLKRELLSLGDGVQQMGKENQELSRKLTSSLAIAVNSEEESSESCSIDPTKKPGCRDFSLKSPRENEIIQVELSRMQQVLDAATEREQQALNKLREALALAEDTQSLTTQVRAGYDSALEELSKVLEATKESERELKHLLDETDQKLQEQEKERDLWRSQHQQHIKLLENQVESQNTKVIELQNDMQEKERRLSTLQEDLGVLRAAKTRLEAQLDDQRQHSKDSHARLDDIIATRSAEVSVATARARELEDHLTLARQDTSRLLQIITDMAQGTRRTVGRETDSTDDIKSERLAAEQQLSVMLSALQSRHEEELRSFQTAADHSNQIVETLQKDIASMRQQLTEENEKNSKEQERQKKEQAVLLDQLQQTQQQIVREQQQAHIHGALYQQTHDKLKKSENSLINAQQK</sequence>
<keyword evidence="1" id="KW-0175">Coiled coil</keyword>
<feature type="region of interest" description="Disordered" evidence="2">
    <location>
        <begin position="32"/>
        <end position="52"/>
    </location>
</feature>
<keyword evidence="4" id="KW-1185">Reference proteome</keyword>
<name>A0AAN8XBS5_HALRR</name>
<feature type="region of interest" description="Disordered" evidence="2">
    <location>
        <begin position="158"/>
        <end position="179"/>
    </location>
</feature>
<evidence type="ECO:0000313" key="4">
    <source>
        <dbReference type="Proteomes" id="UP001381693"/>
    </source>
</evidence>
<feature type="compositionally biased region" description="Basic and acidic residues" evidence="2">
    <location>
        <begin position="169"/>
        <end position="179"/>
    </location>
</feature>
<feature type="region of interest" description="Disordered" evidence="2">
    <location>
        <begin position="505"/>
        <end position="528"/>
    </location>
</feature>
<comment type="caution">
    <text evidence="3">The sequence shown here is derived from an EMBL/GenBank/DDBJ whole genome shotgun (WGS) entry which is preliminary data.</text>
</comment>
<reference evidence="3 4" key="1">
    <citation type="submission" date="2023-11" db="EMBL/GenBank/DDBJ databases">
        <title>Halocaridina rubra genome assembly.</title>
        <authorList>
            <person name="Smith C."/>
        </authorList>
    </citation>
    <scope>NUCLEOTIDE SEQUENCE [LARGE SCALE GENOMIC DNA]</scope>
    <source>
        <strain evidence="3">EP-1</strain>
        <tissue evidence="3">Whole</tissue>
    </source>
</reference>
<proteinExistence type="predicted"/>